<proteinExistence type="predicted"/>
<keyword evidence="1" id="KW-1133">Transmembrane helix</keyword>
<gene>
    <name evidence="2" type="ORF">M972_111632</name>
</gene>
<keyword evidence="1" id="KW-0472">Membrane</keyword>
<feature type="transmembrane region" description="Helical" evidence="1">
    <location>
        <begin position="127"/>
        <end position="144"/>
    </location>
</feature>
<evidence type="ECO:0000313" key="2">
    <source>
        <dbReference type="EMBL" id="PFH02842.1"/>
    </source>
</evidence>
<comment type="caution">
    <text evidence="2">The sequence shown here is derived from an EMBL/GenBank/DDBJ whole genome shotgun (WGS) entry which is preliminary data.</text>
</comment>
<feature type="transmembrane region" description="Helical" evidence="1">
    <location>
        <begin position="97"/>
        <end position="115"/>
    </location>
</feature>
<dbReference type="Proteomes" id="UP000223596">
    <property type="component" value="Unassembled WGS sequence"/>
</dbReference>
<feature type="transmembrane region" description="Helical" evidence="1">
    <location>
        <begin position="12"/>
        <end position="36"/>
    </location>
</feature>
<dbReference type="RefSeq" id="WP_003516635.1">
    <property type="nucleotide sequence ID" value="NZ_CP013828.1"/>
</dbReference>
<sequence>MKINDKIEKMMWSIAFPGLGQLLNGQIVKGIFFMILELLINHYSNLNSIIIYSFTGNIAEAVNNANYQWLMFYPSLYLYVIWDAYKYAKGDNSPMAFLPYVFAAYLGTVGTVYSPSFNINGVLFGPVWLPLICMAIGIFAGYIIQKQICKKINLKLDHKAKK</sequence>
<evidence type="ECO:0000313" key="3">
    <source>
        <dbReference type="Proteomes" id="UP000223596"/>
    </source>
</evidence>
<dbReference type="AlphaFoldDB" id="A0AB36TG27"/>
<reference evidence="2 3" key="1">
    <citation type="submission" date="2017-09" db="EMBL/GenBank/DDBJ databases">
        <title>Evaluation of Pacific Biosciences Sequencing Technology to Finishing C. thermocellum Genome Sequences.</title>
        <authorList>
            <person name="Brown S."/>
        </authorList>
    </citation>
    <scope>NUCLEOTIDE SEQUENCE [LARGE SCALE GENOMIC DNA]</scope>
    <source>
        <strain evidence="2 3">AD2</strain>
    </source>
</reference>
<dbReference type="EMBL" id="PDBW01000001">
    <property type="protein sequence ID" value="PFH02842.1"/>
    <property type="molecule type" value="Genomic_DNA"/>
</dbReference>
<protein>
    <submittedName>
        <fullName evidence="2">Uncharacterized protein</fullName>
    </submittedName>
</protein>
<evidence type="ECO:0000256" key="1">
    <source>
        <dbReference type="SAM" id="Phobius"/>
    </source>
</evidence>
<accession>A0AB36TG27</accession>
<feature type="transmembrane region" description="Helical" evidence="1">
    <location>
        <begin position="67"/>
        <end position="85"/>
    </location>
</feature>
<keyword evidence="1" id="KW-0812">Transmembrane</keyword>
<organism evidence="2 3">
    <name type="scientific">Acetivibrio thermocellus AD2</name>
    <dbReference type="NCBI Taxonomy" id="1138384"/>
    <lineage>
        <taxon>Bacteria</taxon>
        <taxon>Bacillati</taxon>
        <taxon>Bacillota</taxon>
        <taxon>Clostridia</taxon>
        <taxon>Eubacteriales</taxon>
        <taxon>Oscillospiraceae</taxon>
        <taxon>Acetivibrio</taxon>
    </lineage>
</organism>
<name>A0AB36TG27_ACETH</name>